<keyword evidence="8" id="KW-1185">Reference proteome</keyword>
<dbReference type="PANTHER" id="PTHR39210">
    <property type="entry name" value="HEPARIN-SULFATE LYASE"/>
    <property type="match status" value="1"/>
</dbReference>
<protein>
    <submittedName>
        <fullName evidence="7">Oligohyaluronate lyase</fullName>
    </submittedName>
</protein>
<dbReference type="EMBL" id="QWZQ01000054">
    <property type="protein sequence ID" value="RRK09464.1"/>
    <property type="molecule type" value="Genomic_DNA"/>
</dbReference>
<accession>A0A426D4H7</accession>
<dbReference type="PANTHER" id="PTHR39210:SF1">
    <property type="entry name" value="HEPARIN-SULFATE LYASE"/>
    <property type="match status" value="1"/>
</dbReference>
<gene>
    <name evidence="7" type="ORF">D1831_12560</name>
</gene>
<keyword evidence="3" id="KW-0574">Periplasm</keyword>
<proteinExistence type="predicted"/>
<keyword evidence="4 7" id="KW-0456">Lyase</keyword>
<evidence type="ECO:0000259" key="6">
    <source>
        <dbReference type="Pfam" id="PF16889"/>
    </source>
</evidence>
<dbReference type="InterPro" id="IPR012480">
    <property type="entry name" value="Hepar_II_III_C"/>
</dbReference>
<dbReference type="Gene3D" id="2.70.98.70">
    <property type="match status" value="1"/>
</dbReference>
<comment type="subcellular location">
    <subcellularLocation>
        <location evidence="1">Periplasm</location>
    </subcellularLocation>
</comment>
<dbReference type="RefSeq" id="WP_125073230.1">
    <property type="nucleotide sequence ID" value="NZ_QWZQ01000054.1"/>
</dbReference>
<dbReference type="AlphaFoldDB" id="A0A426D4H7"/>
<dbReference type="Gene3D" id="1.50.10.100">
    <property type="entry name" value="Chondroitin AC/alginate lyase"/>
    <property type="match status" value="1"/>
</dbReference>
<dbReference type="GO" id="GO:0016829">
    <property type="term" value="F:lyase activity"/>
    <property type="evidence" value="ECO:0007669"/>
    <property type="project" value="UniProtKB-KW"/>
</dbReference>
<dbReference type="Pfam" id="PF07940">
    <property type="entry name" value="Hepar_II_III_C"/>
    <property type="match status" value="1"/>
</dbReference>
<name>A0A426D4H7_9LACO</name>
<organism evidence="7 8">
    <name type="scientific">Lactiplantibacillus garii</name>
    <dbReference type="NCBI Taxonomy" id="2306423"/>
    <lineage>
        <taxon>Bacteria</taxon>
        <taxon>Bacillati</taxon>
        <taxon>Bacillota</taxon>
        <taxon>Bacilli</taxon>
        <taxon>Lactobacillales</taxon>
        <taxon>Lactobacillaceae</taxon>
        <taxon>Lactiplantibacillus</taxon>
    </lineage>
</organism>
<evidence type="ECO:0000259" key="5">
    <source>
        <dbReference type="Pfam" id="PF07940"/>
    </source>
</evidence>
<dbReference type="Proteomes" id="UP000283633">
    <property type="component" value="Unassembled WGS sequence"/>
</dbReference>
<dbReference type="SUPFAM" id="SSF48230">
    <property type="entry name" value="Chondroitin AC/alginate lyase"/>
    <property type="match status" value="1"/>
</dbReference>
<evidence type="ECO:0000256" key="4">
    <source>
        <dbReference type="ARBA" id="ARBA00023239"/>
    </source>
</evidence>
<feature type="domain" description="Heparin-sulfate lyase N-terminal" evidence="6">
    <location>
        <begin position="9"/>
        <end position="280"/>
    </location>
</feature>
<keyword evidence="2" id="KW-0732">Signal</keyword>
<dbReference type="InterPro" id="IPR031680">
    <property type="entry name" value="Hepar_II_III_N"/>
</dbReference>
<sequence length="644" mass="73671">METWGQTIQLTAARQQINATQILVNAKRLMVNEFQFNRQYDMEPTPRVYQMNPITWQTSPNGDPEWLYMLKRQEYLYDLLDAYYLTANTDYLLKCRELMLAWIDHNLADDTTWRTIDTGIRLLNWTGVVAALKRAKLLNDATITRLKHAVEQQADYLKSHYLEKYQTSNWGVLITTGILVWNVYFPGVIKTTTFDWARRTYVTELELQVADDGSNWEQSPLYFIEVWRSSLAVLAAYHARHVSVPTILLRKVRALHAYAPYMIRPNGQTIMQGDSDQMRIDELYALSAALCDKAWPTATIFRFKLDPVILELWHQLPTMTFKPAPISSSTYVSAASGNVFYRSSWRTAADYWHVYNGNLGSGHGHAALGHVDLALSGHDILVDSGRYTYVDSPERRWLKSTAAHNVIVLDGRPFSVPKDSWKYQTVATPLGNQHFEDDQYAVVSMTYNDANRPVPLTVNRWGLWDKTYRTMVILDGLLTKGRHHVQRYWHLATGLTEQPVSDQLLRLKTGAQTNGQVYFTDAVQTVTNELYSPVYNQRETSRCVTTAATFDDQTVIATVITSDPNAKLTRTPLTQSGDGTPTVDAGHALGVTVKFGDQTKRTYVRQLLNTFIGNKMYYADGQPFYGNLCVMTKQAQNRDYQRIW</sequence>
<evidence type="ECO:0000256" key="2">
    <source>
        <dbReference type="ARBA" id="ARBA00022729"/>
    </source>
</evidence>
<dbReference type="InterPro" id="IPR008929">
    <property type="entry name" value="Chondroitin_lyas"/>
</dbReference>
<feature type="domain" description="Heparinase II/III-like C-terminal" evidence="5">
    <location>
        <begin position="358"/>
        <end position="549"/>
    </location>
</feature>
<evidence type="ECO:0000313" key="8">
    <source>
        <dbReference type="Proteomes" id="UP000283633"/>
    </source>
</evidence>
<evidence type="ECO:0000256" key="1">
    <source>
        <dbReference type="ARBA" id="ARBA00004418"/>
    </source>
</evidence>
<comment type="caution">
    <text evidence="7">The sequence shown here is derived from an EMBL/GenBank/DDBJ whole genome shotgun (WGS) entry which is preliminary data.</text>
</comment>
<dbReference type="GO" id="GO:0042597">
    <property type="term" value="C:periplasmic space"/>
    <property type="evidence" value="ECO:0007669"/>
    <property type="project" value="UniProtKB-SubCell"/>
</dbReference>
<evidence type="ECO:0000313" key="7">
    <source>
        <dbReference type="EMBL" id="RRK09464.1"/>
    </source>
</evidence>
<reference evidence="7 8" key="1">
    <citation type="submission" date="2018-08" db="EMBL/GenBank/DDBJ databases">
        <title>Genome Lactobacillus garii FI11369.</title>
        <authorList>
            <person name="Diaz M."/>
            <person name="Narbad A."/>
        </authorList>
    </citation>
    <scope>NUCLEOTIDE SEQUENCE [LARGE SCALE GENOMIC DNA]</scope>
    <source>
        <strain evidence="7 8">FI11369</strain>
    </source>
</reference>
<dbReference type="Pfam" id="PF16889">
    <property type="entry name" value="Hepar_II_III_N"/>
    <property type="match status" value="1"/>
</dbReference>
<evidence type="ECO:0000256" key="3">
    <source>
        <dbReference type="ARBA" id="ARBA00022764"/>
    </source>
</evidence>
<dbReference type="OrthoDB" id="7335480at2"/>